<evidence type="ECO:0000313" key="2">
    <source>
        <dbReference type="EMBL" id="MTS51453.1"/>
    </source>
</evidence>
<keyword evidence="1" id="KW-0812">Transmembrane</keyword>
<dbReference type="RefSeq" id="WP_155201497.1">
    <property type="nucleotide sequence ID" value="NZ_WMZL01000015.1"/>
</dbReference>
<comment type="caution">
    <text evidence="2">The sequence shown here is derived from an EMBL/GenBank/DDBJ whole genome shotgun (WGS) entry which is preliminary data.</text>
</comment>
<dbReference type="AlphaFoldDB" id="A0A6I3QQU4"/>
<reference evidence="2 3" key="1">
    <citation type="journal article" date="2019" name="Nat. Med.">
        <title>A library of human gut bacterial isolates paired with longitudinal multiomics data enables mechanistic microbiome research.</title>
        <authorList>
            <person name="Poyet M."/>
            <person name="Groussin M."/>
            <person name="Gibbons S.M."/>
            <person name="Avila-Pacheco J."/>
            <person name="Jiang X."/>
            <person name="Kearney S.M."/>
            <person name="Perrotta A.R."/>
            <person name="Berdy B."/>
            <person name="Zhao S."/>
            <person name="Lieberman T.D."/>
            <person name="Swanson P.K."/>
            <person name="Smith M."/>
            <person name="Roesemann S."/>
            <person name="Alexander J.E."/>
            <person name="Rich S.A."/>
            <person name="Livny J."/>
            <person name="Vlamakis H."/>
            <person name="Clish C."/>
            <person name="Bullock K."/>
            <person name="Deik A."/>
            <person name="Scott J."/>
            <person name="Pierce K.A."/>
            <person name="Xavier R.J."/>
            <person name="Alm E.J."/>
        </authorList>
    </citation>
    <scope>NUCLEOTIDE SEQUENCE [LARGE SCALE GENOMIC DNA]</scope>
    <source>
        <strain evidence="2 3">BIOML-A7</strain>
    </source>
</reference>
<organism evidence="2 3">
    <name type="scientific">Ruthenibacterium lactatiformans</name>
    <dbReference type="NCBI Taxonomy" id="1550024"/>
    <lineage>
        <taxon>Bacteria</taxon>
        <taxon>Bacillati</taxon>
        <taxon>Bacillota</taxon>
        <taxon>Clostridia</taxon>
        <taxon>Eubacteriales</taxon>
        <taxon>Oscillospiraceae</taxon>
        <taxon>Ruthenibacterium</taxon>
    </lineage>
</organism>
<dbReference type="Proteomes" id="UP000449193">
    <property type="component" value="Unassembled WGS sequence"/>
</dbReference>
<dbReference type="EMBL" id="WMZR01000008">
    <property type="protein sequence ID" value="MTS51453.1"/>
    <property type="molecule type" value="Genomic_DNA"/>
</dbReference>
<feature type="transmembrane region" description="Helical" evidence="1">
    <location>
        <begin position="406"/>
        <end position="426"/>
    </location>
</feature>
<protein>
    <submittedName>
        <fullName evidence="2">Uncharacterized protein</fullName>
    </submittedName>
</protein>
<name>A0A6I3QQU4_9FIRM</name>
<gene>
    <name evidence="2" type="ORF">GMD52_07845</name>
</gene>
<evidence type="ECO:0000313" key="3">
    <source>
        <dbReference type="Proteomes" id="UP000449193"/>
    </source>
</evidence>
<feature type="transmembrane region" description="Helical" evidence="1">
    <location>
        <begin position="438"/>
        <end position="461"/>
    </location>
</feature>
<sequence length="484" mass="55094">MAVKEFKGKIFYPVLYEGDAAAALESASVVNSKQKAVPVFREINMHCEEMRRGLGGMLGGDAAPGRIARVFEAARPEVFCFPKRGGNAAFYPRTGGKVNIRLTGTRFILFETHVAFFEMDFELSELSLEDAMNATYYLCEVKDEANHFEYEKRTFDAHTRQPGSEHISFSLKKWFLQCAAYLPGCENFEDHGIESTVNKPLLYGYYLLDEKPEDFERISCNIAQNYKASYKGLEGDDRHVLHAFDNSCWCASYNGAVNVSYEVEDPVTNSFFKTAFPHKWESEYLFLFLNTVHQKYAVLKYLAELSGLSSAHYDYALMKRLLLQGEIMQEKCEVLKTRCFFNLPSNVEHVNRVYSFFQRCFDIPGYRASLNAGVKGSVNVCKSYVTRIKEIENLEKSAKTTKNEMYIALITASITCLTFFNSSYTTLTSLFQGRFGEIGVSAIIVTATFLTTITTVVFNLSKQRETLEETRKKIKKLKSKTIEL</sequence>
<keyword evidence="1" id="KW-1133">Transmembrane helix</keyword>
<keyword evidence="1" id="KW-0472">Membrane</keyword>
<accession>A0A6I3QQU4</accession>
<proteinExistence type="predicted"/>
<evidence type="ECO:0000256" key="1">
    <source>
        <dbReference type="SAM" id="Phobius"/>
    </source>
</evidence>